<reference evidence="2" key="2">
    <citation type="journal article" date="2024" name="Plant">
        <title>Genomic evolution and insights into agronomic trait innovations of Sesamum species.</title>
        <authorList>
            <person name="Miao H."/>
            <person name="Wang L."/>
            <person name="Qu L."/>
            <person name="Liu H."/>
            <person name="Sun Y."/>
            <person name="Le M."/>
            <person name="Wang Q."/>
            <person name="Wei S."/>
            <person name="Zheng Y."/>
            <person name="Lin W."/>
            <person name="Duan Y."/>
            <person name="Cao H."/>
            <person name="Xiong S."/>
            <person name="Wang X."/>
            <person name="Wei L."/>
            <person name="Li C."/>
            <person name="Ma Q."/>
            <person name="Ju M."/>
            <person name="Zhao R."/>
            <person name="Li G."/>
            <person name="Mu C."/>
            <person name="Tian Q."/>
            <person name="Mei H."/>
            <person name="Zhang T."/>
            <person name="Gao T."/>
            <person name="Zhang H."/>
        </authorList>
    </citation>
    <scope>NUCLEOTIDE SEQUENCE</scope>
    <source>
        <strain evidence="2">KEN1</strain>
    </source>
</reference>
<evidence type="ECO:0008006" key="3">
    <source>
        <dbReference type="Google" id="ProtNLM"/>
    </source>
</evidence>
<comment type="caution">
    <text evidence="2">The sequence shown here is derived from an EMBL/GenBank/DDBJ whole genome shotgun (WGS) entry which is preliminary data.</text>
</comment>
<protein>
    <recommendedName>
        <fullName evidence="3">Gag-pol polyprotein</fullName>
    </recommendedName>
</protein>
<reference evidence="2" key="1">
    <citation type="submission" date="2020-06" db="EMBL/GenBank/DDBJ databases">
        <authorList>
            <person name="Li T."/>
            <person name="Hu X."/>
            <person name="Zhang T."/>
            <person name="Song X."/>
            <person name="Zhang H."/>
            <person name="Dai N."/>
            <person name="Sheng W."/>
            <person name="Hou X."/>
            <person name="Wei L."/>
        </authorList>
    </citation>
    <scope>NUCLEOTIDE SEQUENCE</scope>
    <source>
        <strain evidence="2">KEN1</strain>
        <tissue evidence="2">Leaf</tissue>
    </source>
</reference>
<organism evidence="2">
    <name type="scientific">Sesamum latifolium</name>
    <dbReference type="NCBI Taxonomy" id="2727402"/>
    <lineage>
        <taxon>Eukaryota</taxon>
        <taxon>Viridiplantae</taxon>
        <taxon>Streptophyta</taxon>
        <taxon>Embryophyta</taxon>
        <taxon>Tracheophyta</taxon>
        <taxon>Spermatophyta</taxon>
        <taxon>Magnoliopsida</taxon>
        <taxon>eudicotyledons</taxon>
        <taxon>Gunneridae</taxon>
        <taxon>Pentapetalae</taxon>
        <taxon>asterids</taxon>
        <taxon>lamiids</taxon>
        <taxon>Lamiales</taxon>
        <taxon>Pedaliaceae</taxon>
        <taxon>Sesamum</taxon>
    </lineage>
</organism>
<feature type="region of interest" description="Disordered" evidence="1">
    <location>
        <begin position="131"/>
        <end position="152"/>
    </location>
</feature>
<proteinExistence type="predicted"/>
<gene>
    <name evidence="2" type="ORF">Slati_2923900</name>
</gene>
<evidence type="ECO:0000256" key="1">
    <source>
        <dbReference type="SAM" id="MobiDB-lite"/>
    </source>
</evidence>
<sequence length="245" mass="26457">MPSKRHSSGSKMVEGSSVQSHGVKMISQVKNLEDLKVGLDNGTYVDMILQSLLPSYNLSIINYSMNGLEKSIYQLINMLVQYKATTYKSVLAVLVGEVSTSKTKGKRAGCWKRKKEKGKAIAITASTPSVPTASSVGTGKEKGKVGDSQRSRAMSACITKEKAIGRGSAHNSSPIQTYNYPQSRARLRSKLLRLAGLPDHSDGVVRTARAWPDPVCRLGFCCAQLGPSPRRTARLETGRPQATSA</sequence>
<accession>A0AAW2VE03</accession>
<feature type="compositionally biased region" description="Basic and acidic residues" evidence="1">
    <location>
        <begin position="139"/>
        <end position="150"/>
    </location>
</feature>
<dbReference type="EMBL" id="JACGWN010000010">
    <property type="protein sequence ID" value="KAL0427491.1"/>
    <property type="molecule type" value="Genomic_DNA"/>
</dbReference>
<dbReference type="AlphaFoldDB" id="A0AAW2VE03"/>
<evidence type="ECO:0000313" key="2">
    <source>
        <dbReference type="EMBL" id="KAL0427491.1"/>
    </source>
</evidence>
<name>A0AAW2VE03_9LAMI</name>